<gene>
    <name evidence="10" type="ORF">SBAD_LOCUS11221</name>
</gene>
<reference evidence="12" key="1">
    <citation type="submission" date="2016-06" db="UniProtKB">
        <authorList>
            <consortium name="WormBaseParasite"/>
        </authorList>
    </citation>
    <scope>IDENTIFICATION</scope>
</reference>
<feature type="chain" id="PRO_5043140484" evidence="8">
    <location>
        <begin position="20"/>
        <end position="116"/>
    </location>
</feature>
<feature type="domain" description="Fringe-like glycosyltransferase" evidence="9">
    <location>
        <begin position="82"/>
        <end position="111"/>
    </location>
</feature>
<keyword evidence="5" id="KW-0735">Signal-anchor</keyword>
<evidence type="ECO:0000256" key="5">
    <source>
        <dbReference type="ARBA" id="ARBA00022968"/>
    </source>
</evidence>
<dbReference type="Pfam" id="PF02434">
    <property type="entry name" value="Fringe"/>
    <property type="match status" value="1"/>
</dbReference>
<dbReference type="AlphaFoldDB" id="A0A183J5S3"/>
<evidence type="ECO:0000256" key="8">
    <source>
        <dbReference type="SAM" id="SignalP"/>
    </source>
</evidence>
<reference evidence="10 11" key="2">
    <citation type="submission" date="2018-11" db="EMBL/GenBank/DDBJ databases">
        <authorList>
            <consortium name="Pathogen Informatics"/>
        </authorList>
    </citation>
    <scope>NUCLEOTIDE SEQUENCE [LARGE SCALE GENOMIC DNA]</scope>
</reference>
<accession>A0A183J5S3</accession>
<evidence type="ECO:0000313" key="12">
    <source>
        <dbReference type="WBParaSite" id="SBAD_0001160401-mRNA-1"/>
    </source>
</evidence>
<feature type="signal peptide" evidence="8">
    <location>
        <begin position="1"/>
        <end position="19"/>
    </location>
</feature>
<dbReference type="GO" id="GO:0016757">
    <property type="term" value="F:glycosyltransferase activity"/>
    <property type="evidence" value="ECO:0007669"/>
    <property type="project" value="UniProtKB-KW"/>
</dbReference>
<keyword evidence="4" id="KW-0812">Transmembrane</keyword>
<evidence type="ECO:0000313" key="10">
    <source>
        <dbReference type="EMBL" id="VDP38063.1"/>
    </source>
</evidence>
<comment type="subcellular location">
    <subcellularLocation>
        <location evidence="1">Membrane</location>
        <topology evidence="1">Single-pass type II membrane protein</topology>
    </subcellularLocation>
</comment>
<keyword evidence="3" id="KW-0808">Transferase</keyword>
<evidence type="ECO:0000256" key="6">
    <source>
        <dbReference type="ARBA" id="ARBA00022989"/>
    </source>
</evidence>
<evidence type="ECO:0000256" key="7">
    <source>
        <dbReference type="ARBA" id="ARBA00023136"/>
    </source>
</evidence>
<dbReference type="Proteomes" id="UP000270296">
    <property type="component" value="Unassembled WGS sequence"/>
</dbReference>
<dbReference type="InterPro" id="IPR003378">
    <property type="entry name" value="Fringe-like_glycosylTrfase"/>
</dbReference>
<dbReference type="OrthoDB" id="8959630at2759"/>
<sequence>MSRLLTNVCTLTLLCFSLATLLVLLPCLRQTAKKDQSVGPARLRRSVARNEVSPDPSLQTVLVLQKDGPDVDLGQGTTALGKNVFITVKTTAKFHKTRVRDILDTWFRLAPDKVCK</sequence>
<keyword evidence="7" id="KW-0472">Membrane</keyword>
<evidence type="ECO:0000256" key="1">
    <source>
        <dbReference type="ARBA" id="ARBA00004606"/>
    </source>
</evidence>
<dbReference type="GO" id="GO:0016020">
    <property type="term" value="C:membrane"/>
    <property type="evidence" value="ECO:0007669"/>
    <property type="project" value="UniProtKB-SubCell"/>
</dbReference>
<evidence type="ECO:0000256" key="2">
    <source>
        <dbReference type="ARBA" id="ARBA00022676"/>
    </source>
</evidence>
<dbReference type="Gene3D" id="3.90.550.50">
    <property type="match status" value="1"/>
</dbReference>
<protein>
    <submittedName>
        <fullName evidence="12">Galactosylgalactosylxylosylprotein 3-beta-glucuronosyltransferase</fullName>
    </submittedName>
</protein>
<keyword evidence="2" id="KW-0328">Glycosyltransferase</keyword>
<keyword evidence="8" id="KW-0732">Signal</keyword>
<keyword evidence="11" id="KW-1185">Reference proteome</keyword>
<keyword evidence="6" id="KW-1133">Transmembrane helix</keyword>
<proteinExistence type="predicted"/>
<evidence type="ECO:0000256" key="4">
    <source>
        <dbReference type="ARBA" id="ARBA00022692"/>
    </source>
</evidence>
<evidence type="ECO:0000256" key="3">
    <source>
        <dbReference type="ARBA" id="ARBA00022679"/>
    </source>
</evidence>
<evidence type="ECO:0000313" key="11">
    <source>
        <dbReference type="Proteomes" id="UP000270296"/>
    </source>
</evidence>
<organism evidence="12">
    <name type="scientific">Soboliphyme baturini</name>
    <dbReference type="NCBI Taxonomy" id="241478"/>
    <lineage>
        <taxon>Eukaryota</taxon>
        <taxon>Metazoa</taxon>
        <taxon>Ecdysozoa</taxon>
        <taxon>Nematoda</taxon>
        <taxon>Enoplea</taxon>
        <taxon>Dorylaimia</taxon>
        <taxon>Dioctophymatida</taxon>
        <taxon>Dioctophymatoidea</taxon>
        <taxon>Soboliphymatidae</taxon>
        <taxon>Soboliphyme</taxon>
    </lineage>
</organism>
<evidence type="ECO:0000259" key="9">
    <source>
        <dbReference type="Pfam" id="PF02434"/>
    </source>
</evidence>
<dbReference type="WBParaSite" id="SBAD_0001160401-mRNA-1">
    <property type="protein sequence ID" value="SBAD_0001160401-mRNA-1"/>
    <property type="gene ID" value="SBAD_0001160401"/>
</dbReference>
<dbReference type="EMBL" id="UZAM01015266">
    <property type="protein sequence ID" value="VDP38063.1"/>
    <property type="molecule type" value="Genomic_DNA"/>
</dbReference>
<name>A0A183J5S3_9BILA</name>